<dbReference type="PANTHER" id="PTHR43751">
    <property type="entry name" value="SULFATASE"/>
    <property type="match status" value="1"/>
</dbReference>
<protein>
    <submittedName>
        <fullName evidence="3">Arylsulfatase</fullName>
    </submittedName>
</protein>
<dbReference type="AlphaFoldDB" id="A0A1H8TG98"/>
<accession>A0A1H8TG98</accession>
<proteinExistence type="predicted"/>
<keyword evidence="4" id="KW-1185">Reference proteome</keyword>
<dbReference type="Gene3D" id="3.40.720.10">
    <property type="entry name" value="Alkaline Phosphatase, subunit A"/>
    <property type="match status" value="1"/>
</dbReference>
<dbReference type="RefSeq" id="WP_092662910.1">
    <property type="nucleotide sequence ID" value="NZ_FOCX01000022.1"/>
</dbReference>
<feature type="region of interest" description="Disordered" evidence="1">
    <location>
        <begin position="402"/>
        <end position="432"/>
    </location>
</feature>
<evidence type="ECO:0000313" key="4">
    <source>
        <dbReference type="Proteomes" id="UP000198775"/>
    </source>
</evidence>
<reference evidence="4" key="1">
    <citation type="submission" date="2016-10" db="EMBL/GenBank/DDBJ databases">
        <authorList>
            <person name="Varghese N."/>
            <person name="Submissions S."/>
        </authorList>
    </citation>
    <scope>NUCLEOTIDE SEQUENCE [LARGE SCALE GENOMIC DNA]</scope>
    <source>
        <strain evidence="4">IBRC-M 10043</strain>
    </source>
</reference>
<dbReference type="InterPro" id="IPR052701">
    <property type="entry name" value="GAG_Ulvan_Degrading_Sulfatases"/>
</dbReference>
<dbReference type="Pfam" id="PF00884">
    <property type="entry name" value="Sulfatase"/>
    <property type="match status" value="1"/>
</dbReference>
<dbReference type="InterPro" id="IPR000917">
    <property type="entry name" value="Sulfatase_N"/>
</dbReference>
<feature type="domain" description="Sulfatase N-terminal" evidence="2">
    <location>
        <begin position="19"/>
        <end position="316"/>
    </location>
</feature>
<evidence type="ECO:0000313" key="3">
    <source>
        <dbReference type="EMBL" id="SEO89947.1"/>
    </source>
</evidence>
<dbReference type="EMBL" id="FOCX01000022">
    <property type="protein sequence ID" value="SEO89947.1"/>
    <property type="molecule type" value="Genomic_DNA"/>
</dbReference>
<organism evidence="3 4">
    <name type="scientific">Halorientalis persicus</name>
    <dbReference type="NCBI Taxonomy" id="1367881"/>
    <lineage>
        <taxon>Archaea</taxon>
        <taxon>Methanobacteriati</taxon>
        <taxon>Methanobacteriota</taxon>
        <taxon>Stenosarchaea group</taxon>
        <taxon>Halobacteria</taxon>
        <taxon>Halobacteriales</taxon>
        <taxon>Haloarculaceae</taxon>
        <taxon>Halorientalis</taxon>
    </lineage>
</organism>
<dbReference type="OrthoDB" id="102174at2157"/>
<dbReference type="SUPFAM" id="SSF53649">
    <property type="entry name" value="Alkaline phosphatase-like"/>
    <property type="match status" value="1"/>
</dbReference>
<gene>
    <name evidence="3" type="ORF">SAMN05216388_102251</name>
</gene>
<dbReference type="InterPro" id="IPR017850">
    <property type="entry name" value="Alkaline_phosphatase_core_sf"/>
</dbReference>
<evidence type="ECO:0000256" key="1">
    <source>
        <dbReference type="SAM" id="MobiDB-lite"/>
    </source>
</evidence>
<evidence type="ECO:0000259" key="2">
    <source>
        <dbReference type="Pfam" id="PF00884"/>
    </source>
</evidence>
<name>A0A1H8TG98_9EURY</name>
<feature type="compositionally biased region" description="Basic and acidic residues" evidence="1">
    <location>
        <begin position="421"/>
        <end position="432"/>
    </location>
</feature>
<sequence>MDNVAVVVLDTLRYDEFTRAFDWLPGRRFTSAFSPSHWTVPVHAALFTGRYASEVGVHSRAPALDCMEPTLAERLSAAGYRTRAFTANPQLRRYDGWERGFDEVVGYASLDAYHPDSFDWGTCFEESTATGYRRYLDALWQCLRADCDTARSLREGYDLFTRSPADGGAPAVRDRLRATDFGDREFCFLNLMEAHTPYYPPNPSDEPVVVVAADAFTESPIDLDRARNAYRRSVTALSETYREIFTELRDSFDYVITCSDHGELFGEHGMVNHSFGLYPELTRVPLVVSGPGLEGRENRVVSLLDVHRTVADLAGIEGAGRGQNLLDDPQPVDRLVEYHGPLPFHDAQFERRDAPLDELDRRRSPLWGFVAADGSYAYETHTDGFGTVGEFDGDPRSRLRALRSDLEPRPVGDGEESLSDPVRERLEDLGYA</sequence>
<dbReference type="Proteomes" id="UP000198775">
    <property type="component" value="Unassembled WGS sequence"/>
</dbReference>
<feature type="compositionally biased region" description="Basic and acidic residues" evidence="1">
    <location>
        <begin position="402"/>
        <end position="412"/>
    </location>
</feature>
<dbReference type="PANTHER" id="PTHR43751:SF3">
    <property type="entry name" value="SULFATASE N-TERMINAL DOMAIN-CONTAINING PROTEIN"/>
    <property type="match status" value="1"/>
</dbReference>